<comment type="caution">
    <text evidence="1">The sequence shown here is derived from an EMBL/GenBank/DDBJ whole genome shotgun (WGS) entry which is preliminary data.</text>
</comment>
<proteinExistence type="predicted"/>
<dbReference type="EMBL" id="LAZR01000964">
    <property type="protein sequence ID" value="KKN53605.1"/>
    <property type="molecule type" value="Genomic_DNA"/>
</dbReference>
<dbReference type="AlphaFoldDB" id="A0A0F9RAQ6"/>
<sequence>MVEMILWTTDFVIRWIGRMAKKHGGIVHTQGEGPAMDWGQALSYGRYGPDWIKIMERDKIKDPDMEAVKIAKKWESGELPEWMYFPSAQQEKKP</sequence>
<name>A0A0F9RAQ6_9ZZZZ</name>
<organism evidence="1">
    <name type="scientific">marine sediment metagenome</name>
    <dbReference type="NCBI Taxonomy" id="412755"/>
    <lineage>
        <taxon>unclassified sequences</taxon>
        <taxon>metagenomes</taxon>
        <taxon>ecological metagenomes</taxon>
    </lineage>
</organism>
<gene>
    <name evidence="1" type="ORF">LCGC14_0601010</name>
</gene>
<accession>A0A0F9RAQ6</accession>
<reference evidence="1" key="1">
    <citation type="journal article" date="2015" name="Nature">
        <title>Complex archaea that bridge the gap between prokaryotes and eukaryotes.</title>
        <authorList>
            <person name="Spang A."/>
            <person name="Saw J.H."/>
            <person name="Jorgensen S.L."/>
            <person name="Zaremba-Niedzwiedzka K."/>
            <person name="Martijn J."/>
            <person name="Lind A.E."/>
            <person name="van Eijk R."/>
            <person name="Schleper C."/>
            <person name="Guy L."/>
            <person name="Ettema T.J."/>
        </authorList>
    </citation>
    <scope>NUCLEOTIDE SEQUENCE</scope>
</reference>
<evidence type="ECO:0000313" key="1">
    <source>
        <dbReference type="EMBL" id="KKN53605.1"/>
    </source>
</evidence>
<protein>
    <submittedName>
        <fullName evidence="1">Uncharacterized protein</fullName>
    </submittedName>
</protein>